<keyword evidence="1" id="KW-0812">Transmembrane</keyword>
<dbReference type="EMBL" id="GGEC01062913">
    <property type="protein sequence ID" value="MBX43397.1"/>
    <property type="molecule type" value="Transcribed_RNA"/>
</dbReference>
<evidence type="ECO:0000313" key="2">
    <source>
        <dbReference type="EMBL" id="MBX43397.1"/>
    </source>
</evidence>
<name>A0A2P2NLM1_RHIMU</name>
<accession>A0A2P2NLM1</accession>
<reference evidence="2" key="1">
    <citation type="submission" date="2018-02" db="EMBL/GenBank/DDBJ databases">
        <title>Rhizophora mucronata_Transcriptome.</title>
        <authorList>
            <person name="Meera S.P."/>
            <person name="Sreeshan A."/>
            <person name="Augustine A."/>
        </authorList>
    </citation>
    <scope>NUCLEOTIDE SEQUENCE</scope>
    <source>
        <tissue evidence="2">Leaf</tissue>
    </source>
</reference>
<dbReference type="AlphaFoldDB" id="A0A2P2NLM1"/>
<proteinExistence type="predicted"/>
<organism evidence="2">
    <name type="scientific">Rhizophora mucronata</name>
    <name type="common">Asiatic mangrove</name>
    <dbReference type="NCBI Taxonomy" id="61149"/>
    <lineage>
        <taxon>Eukaryota</taxon>
        <taxon>Viridiplantae</taxon>
        <taxon>Streptophyta</taxon>
        <taxon>Embryophyta</taxon>
        <taxon>Tracheophyta</taxon>
        <taxon>Spermatophyta</taxon>
        <taxon>Magnoliopsida</taxon>
        <taxon>eudicotyledons</taxon>
        <taxon>Gunneridae</taxon>
        <taxon>Pentapetalae</taxon>
        <taxon>rosids</taxon>
        <taxon>fabids</taxon>
        <taxon>Malpighiales</taxon>
        <taxon>Rhizophoraceae</taxon>
        <taxon>Rhizophora</taxon>
    </lineage>
</organism>
<keyword evidence="1" id="KW-1133">Transmembrane helix</keyword>
<keyword evidence="1" id="KW-0472">Membrane</keyword>
<protein>
    <submittedName>
        <fullName evidence="2">Uncharacterized protein</fullName>
    </submittedName>
</protein>
<sequence>MTLTSKIVKNNFFGRHLWMSLYRFLPPLGGISESIPFLLVFAFGWNA</sequence>
<evidence type="ECO:0000256" key="1">
    <source>
        <dbReference type="SAM" id="Phobius"/>
    </source>
</evidence>
<feature type="transmembrane region" description="Helical" evidence="1">
    <location>
        <begin position="21"/>
        <end position="45"/>
    </location>
</feature>